<gene>
    <name evidence="3" type="ORF">HMPREF1090_05389</name>
</gene>
<comment type="caution">
    <text evidence="3">The sequence shown here is derived from an EMBL/GenBank/DDBJ whole genome shotgun (WGS) entry which is preliminary data.</text>
</comment>
<evidence type="ECO:0000313" key="3">
    <source>
        <dbReference type="EMBL" id="ENZ07047.1"/>
    </source>
</evidence>
<proteinExistence type="predicted"/>
<dbReference type="PATRIC" id="fig|999408.3.peg.5787"/>
<feature type="compositionally biased region" description="Basic and acidic residues" evidence="2">
    <location>
        <begin position="85"/>
        <end position="96"/>
    </location>
</feature>
<dbReference type="GeneID" id="86193329"/>
<dbReference type="Pfam" id="PF14193">
    <property type="entry name" value="DUF4315"/>
    <property type="match status" value="1"/>
</dbReference>
<sequence>MNMRLKKVLDDIQKTENKILELQEHVRQLRIQKKQMEDAEIIKAIRSMKMDSRKMLTFLDGIQNGTVTMQFDEEGNLSMDSSETGIKKEENMDREMSTGLIEEREDLEDEE</sequence>
<reference evidence="3 4" key="1">
    <citation type="submission" date="2013-01" db="EMBL/GenBank/DDBJ databases">
        <title>The Genome Sequence of Clostridium clostridioforme 90A8.</title>
        <authorList>
            <consortium name="The Broad Institute Genome Sequencing Platform"/>
            <person name="Earl A."/>
            <person name="Ward D."/>
            <person name="Feldgarden M."/>
            <person name="Gevers D."/>
            <person name="Courvalin P."/>
            <person name="Lambert T."/>
            <person name="Walker B."/>
            <person name="Young S.K."/>
            <person name="Zeng Q."/>
            <person name="Gargeya S."/>
            <person name="Fitzgerald M."/>
            <person name="Haas B."/>
            <person name="Abouelleil A."/>
            <person name="Alvarado L."/>
            <person name="Arachchi H.M."/>
            <person name="Berlin A.M."/>
            <person name="Chapman S.B."/>
            <person name="Dewar J."/>
            <person name="Goldberg J."/>
            <person name="Griggs A."/>
            <person name="Gujja S."/>
            <person name="Hansen M."/>
            <person name="Howarth C."/>
            <person name="Imamovic A."/>
            <person name="Larimer J."/>
            <person name="McCowan C."/>
            <person name="Murphy C."/>
            <person name="Neiman D."/>
            <person name="Pearson M."/>
            <person name="Priest M."/>
            <person name="Roberts A."/>
            <person name="Saif S."/>
            <person name="Shea T."/>
            <person name="Sisk P."/>
            <person name="Sykes S."/>
            <person name="Wortman J."/>
            <person name="Nusbaum C."/>
            <person name="Birren B."/>
        </authorList>
    </citation>
    <scope>NUCLEOTIDE SEQUENCE [LARGE SCALE GENOMIC DNA]</scope>
    <source>
        <strain evidence="3 4">90A8</strain>
    </source>
</reference>
<feature type="region of interest" description="Disordered" evidence="2">
    <location>
        <begin position="76"/>
        <end position="111"/>
    </location>
</feature>
<dbReference type="AlphaFoldDB" id="A0A0E2H213"/>
<dbReference type="InterPro" id="IPR025464">
    <property type="entry name" value="DUF4315"/>
</dbReference>
<protein>
    <recommendedName>
        <fullName evidence="5">DUF4315 family protein</fullName>
    </recommendedName>
</protein>
<name>A0A0E2H213_9FIRM</name>
<dbReference type="Proteomes" id="UP000013085">
    <property type="component" value="Unassembled WGS sequence"/>
</dbReference>
<organism evidence="3 4">
    <name type="scientific">[Clostridium] clostridioforme 90A8</name>
    <dbReference type="NCBI Taxonomy" id="999408"/>
    <lineage>
        <taxon>Bacteria</taxon>
        <taxon>Bacillati</taxon>
        <taxon>Bacillota</taxon>
        <taxon>Clostridia</taxon>
        <taxon>Lachnospirales</taxon>
        <taxon>Lachnospiraceae</taxon>
        <taxon>Enterocloster</taxon>
    </lineage>
</organism>
<evidence type="ECO:0000256" key="1">
    <source>
        <dbReference type="SAM" id="Coils"/>
    </source>
</evidence>
<accession>A0A0E2H213</accession>
<feature type="coiled-coil region" evidence="1">
    <location>
        <begin position="5"/>
        <end position="42"/>
    </location>
</feature>
<dbReference type="RefSeq" id="WP_002594794.1">
    <property type="nucleotide sequence ID" value="NZ_KB850995.1"/>
</dbReference>
<evidence type="ECO:0008006" key="5">
    <source>
        <dbReference type="Google" id="ProtNLM"/>
    </source>
</evidence>
<evidence type="ECO:0000256" key="2">
    <source>
        <dbReference type="SAM" id="MobiDB-lite"/>
    </source>
</evidence>
<evidence type="ECO:0000313" key="4">
    <source>
        <dbReference type="Proteomes" id="UP000013085"/>
    </source>
</evidence>
<dbReference type="EMBL" id="AGYR01000070">
    <property type="protein sequence ID" value="ENZ07047.1"/>
    <property type="molecule type" value="Genomic_DNA"/>
</dbReference>
<dbReference type="HOGENOM" id="CLU_157799_0_0_9"/>
<keyword evidence="1" id="KW-0175">Coiled coil</keyword>